<evidence type="ECO:0000313" key="4">
    <source>
        <dbReference type="Proteomes" id="UP000321947"/>
    </source>
</evidence>
<comment type="caution">
    <text evidence="1">The sequence shown here is derived from an EMBL/GenBank/DDBJ whole genome shotgun (WGS) entry which is preliminary data.</text>
</comment>
<dbReference type="Proteomes" id="UP000321393">
    <property type="component" value="Unassembled WGS sequence"/>
</dbReference>
<sequence>MLLYRYGIHLSKEQCLKTPQEVKDMRKIPYASAVGSLMYAMLCSTPDICFSVGLVSRYQSNPRRDHCTTINNILKYLRRIKDEMLVYGSKDLILTGYTGSDFQTNKDTRKSTSGSVFTLNGRAVVWRSVK</sequence>
<dbReference type="PANTHER" id="PTHR11439">
    <property type="entry name" value="GAG-POL-RELATED RETROTRANSPOSON"/>
    <property type="match status" value="1"/>
</dbReference>
<evidence type="ECO:0000313" key="1">
    <source>
        <dbReference type="EMBL" id="KAA0052220.1"/>
    </source>
</evidence>
<dbReference type="PANTHER" id="PTHR11439:SF496">
    <property type="entry name" value="RNA-DIRECTED DNA POLYMERASE"/>
    <property type="match status" value="1"/>
</dbReference>
<name>A0A5A7UAK2_CUCMM</name>
<reference evidence="3 4" key="1">
    <citation type="submission" date="2019-08" db="EMBL/GenBank/DDBJ databases">
        <title>Draft genome sequences of two oriental melons (Cucumis melo L. var makuwa).</title>
        <authorList>
            <person name="Kwon S.-Y."/>
        </authorList>
    </citation>
    <scope>NUCLEOTIDE SEQUENCE [LARGE SCALE GENOMIC DNA]</scope>
    <source>
        <strain evidence="4">cv. Chang Bougi</strain>
        <strain evidence="3">cv. SW 3</strain>
        <tissue evidence="1">Leaf</tissue>
    </source>
</reference>
<evidence type="ECO:0000313" key="3">
    <source>
        <dbReference type="Proteomes" id="UP000321393"/>
    </source>
</evidence>
<evidence type="ECO:0000313" key="2">
    <source>
        <dbReference type="EMBL" id="TYK01787.1"/>
    </source>
</evidence>
<organism evidence="1 3">
    <name type="scientific">Cucumis melo var. makuwa</name>
    <name type="common">Oriental melon</name>
    <dbReference type="NCBI Taxonomy" id="1194695"/>
    <lineage>
        <taxon>Eukaryota</taxon>
        <taxon>Viridiplantae</taxon>
        <taxon>Streptophyta</taxon>
        <taxon>Embryophyta</taxon>
        <taxon>Tracheophyta</taxon>
        <taxon>Spermatophyta</taxon>
        <taxon>Magnoliopsida</taxon>
        <taxon>eudicotyledons</taxon>
        <taxon>Gunneridae</taxon>
        <taxon>Pentapetalae</taxon>
        <taxon>rosids</taxon>
        <taxon>fabids</taxon>
        <taxon>Cucurbitales</taxon>
        <taxon>Cucurbitaceae</taxon>
        <taxon>Benincaseae</taxon>
        <taxon>Cucumis</taxon>
    </lineage>
</organism>
<dbReference type="AlphaFoldDB" id="A0A5A7UAK2"/>
<protein>
    <submittedName>
        <fullName evidence="1">Gag/pol protein</fullName>
    </submittedName>
</protein>
<dbReference type="EMBL" id="SSTD01015999">
    <property type="protein sequence ID" value="TYK01787.1"/>
    <property type="molecule type" value="Genomic_DNA"/>
</dbReference>
<accession>A0A5A7UAK2</accession>
<dbReference type="OrthoDB" id="413361at2759"/>
<gene>
    <name evidence="2" type="ORF">E5676_scaffold113G00170</name>
    <name evidence="1" type="ORF">E6C27_scaffold207G00330</name>
</gene>
<dbReference type="Proteomes" id="UP000321947">
    <property type="component" value="Unassembled WGS sequence"/>
</dbReference>
<proteinExistence type="predicted"/>
<dbReference type="EMBL" id="SSTE01010863">
    <property type="protein sequence ID" value="KAA0052220.1"/>
    <property type="molecule type" value="Genomic_DNA"/>
</dbReference>